<dbReference type="InterPro" id="IPR002223">
    <property type="entry name" value="Kunitz_BPTI"/>
</dbReference>
<evidence type="ECO:0000256" key="2">
    <source>
        <dbReference type="ARBA" id="ARBA00022900"/>
    </source>
</evidence>
<reference evidence="6" key="1">
    <citation type="submission" date="2017-02" db="UniProtKB">
        <authorList>
            <consortium name="WormBaseParasite"/>
        </authorList>
    </citation>
    <scope>IDENTIFICATION</scope>
</reference>
<organism evidence="6">
    <name type="scientific">Nippostrongylus brasiliensis</name>
    <name type="common">Rat hookworm</name>
    <dbReference type="NCBI Taxonomy" id="27835"/>
    <lineage>
        <taxon>Eukaryota</taxon>
        <taxon>Metazoa</taxon>
        <taxon>Ecdysozoa</taxon>
        <taxon>Nematoda</taxon>
        <taxon>Chromadorea</taxon>
        <taxon>Rhabditida</taxon>
        <taxon>Rhabditina</taxon>
        <taxon>Rhabditomorpha</taxon>
        <taxon>Strongyloidea</taxon>
        <taxon>Heligmosomidae</taxon>
        <taxon>Nippostrongylus</taxon>
    </lineage>
</organism>
<name>A0A0N4XMN6_NIPBR</name>
<dbReference type="InterPro" id="IPR050098">
    <property type="entry name" value="TFPI/VKTCI-like"/>
</dbReference>
<dbReference type="GO" id="GO:0005615">
    <property type="term" value="C:extracellular space"/>
    <property type="evidence" value="ECO:0007669"/>
    <property type="project" value="TreeGrafter"/>
</dbReference>
<dbReference type="PROSITE" id="PS50279">
    <property type="entry name" value="BPTI_KUNITZ_2"/>
    <property type="match status" value="1"/>
</dbReference>
<dbReference type="InterPro" id="IPR036880">
    <property type="entry name" value="Kunitz_BPTI_sf"/>
</dbReference>
<evidence type="ECO:0000256" key="3">
    <source>
        <dbReference type="ARBA" id="ARBA00023157"/>
    </source>
</evidence>
<dbReference type="SMART" id="SM00131">
    <property type="entry name" value="KU"/>
    <property type="match status" value="1"/>
</dbReference>
<dbReference type="SUPFAM" id="SSF57362">
    <property type="entry name" value="BPTI-like"/>
    <property type="match status" value="1"/>
</dbReference>
<dbReference type="PANTHER" id="PTHR10083">
    <property type="entry name" value="KUNITZ-TYPE PROTEASE INHIBITOR-RELATED"/>
    <property type="match status" value="1"/>
</dbReference>
<dbReference type="Pfam" id="PF00014">
    <property type="entry name" value="Kunitz_BPTI"/>
    <property type="match status" value="1"/>
</dbReference>
<sequence length="303" mass="32632">LFLGKPTRLSCDLPPQIGNGTYKIPRYYFSQDSKQCELFFYSGDGGNENRFLRKQKCERLCLSKKKNKKYSTPAEVTTSTTLQTRPATRIFQELHSTEFSTVPPTSSTTHTAVVTVAPPAPQSSIKTTTERVTTQPDSYPTLVNIPREFVPPFPSVTLVPAGSSGENKPLPVTELPESGETFNFIFEHVMTSTEGSPLPWSINPLGIGNEKEENQIQTLPTGEENRFDFSELLERLMTSTAAPIVVGLPSTPAQNAVKPILGKPTGMVAPDGPTGAAPPAALAPGVPVRPAGPALPAPTDTRA</sequence>
<dbReference type="CDD" id="cd22593">
    <property type="entry name" value="Kunitz_conkunitzin"/>
    <property type="match status" value="1"/>
</dbReference>
<proteinExistence type="predicted"/>
<evidence type="ECO:0000256" key="1">
    <source>
        <dbReference type="ARBA" id="ARBA00022690"/>
    </source>
</evidence>
<dbReference type="Gene3D" id="4.10.410.10">
    <property type="entry name" value="Pancreatic trypsin inhibitor Kunitz domain"/>
    <property type="match status" value="1"/>
</dbReference>
<evidence type="ECO:0000313" key="6">
    <source>
        <dbReference type="WBParaSite" id="NBR_0000378801-mRNA-1"/>
    </source>
</evidence>
<feature type="domain" description="BPTI/Kunitz inhibitor" evidence="5">
    <location>
        <begin position="11"/>
        <end position="61"/>
    </location>
</feature>
<dbReference type="AlphaFoldDB" id="A0A0N4XMN6"/>
<dbReference type="GO" id="GO:0004867">
    <property type="term" value="F:serine-type endopeptidase inhibitor activity"/>
    <property type="evidence" value="ECO:0007669"/>
    <property type="project" value="UniProtKB-KW"/>
</dbReference>
<keyword evidence="2" id="KW-0722">Serine protease inhibitor</keyword>
<dbReference type="PANTHER" id="PTHR10083:SF374">
    <property type="entry name" value="BPTI_KUNITZ INHIBITOR DOMAIN-CONTAINING PROTEIN"/>
    <property type="match status" value="1"/>
</dbReference>
<protein>
    <submittedName>
        <fullName evidence="6">BPTI/Kunitz inhibitor domain-containing protein</fullName>
    </submittedName>
</protein>
<keyword evidence="3" id="KW-1015">Disulfide bond</keyword>
<keyword evidence="1" id="KW-0646">Protease inhibitor</keyword>
<dbReference type="WBParaSite" id="NBR_0000378801-mRNA-1">
    <property type="protein sequence ID" value="NBR_0000378801-mRNA-1"/>
    <property type="gene ID" value="NBR_0000378801"/>
</dbReference>
<evidence type="ECO:0000259" key="5">
    <source>
        <dbReference type="PROSITE" id="PS50279"/>
    </source>
</evidence>
<feature type="region of interest" description="Disordered" evidence="4">
    <location>
        <begin position="264"/>
        <end position="303"/>
    </location>
</feature>
<accession>A0A0N4XMN6</accession>
<feature type="compositionally biased region" description="Low complexity" evidence="4">
    <location>
        <begin position="269"/>
        <end position="303"/>
    </location>
</feature>
<evidence type="ECO:0000256" key="4">
    <source>
        <dbReference type="SAM" id="MobiDB-lite"/>
    </source>
</evidence>